<dbReference type="Proteomes" id="UP000234681">
    <property type="component" value="Chromosome 7"/>
</dbReference>
<name>A6IGW8_RAT</name>
<gene>
    <name evidence="1" type="ORF">rCG_63709</name>
</gene>
<reference evidence="1 2" key="1">
    <citation type="submission" date="2005-09" db="EMBL/GenBank/DDBJ databases">
        <authorList>
            <person name="Mural R.J."/>
            <person name="Li P.W."/>
            <person name="Adams M.D."/>
            <person name="Amanatides P.G."/>
            <person name="Baden-Tillson H."/>
            <person name="Barnstead M."/>
            <person name="Chin S.H."/>
            <person name="Dew I."/>
            <person name="Evans C.A."/>
            <person name="Ferriera S."/>
            <person name="Flanigan M."/>
            <person name="Fosler C."/>
            <person name="Glodek A."/>
            <person name="Gu Z."/>
            <person name="Holt R.A."/>
            <person name="Jennings D."/>
            <person name="Kraft C.L."/>
            <person name="Lu F."/>
            <person name="Nguyen T."/>
            <person name="Nusskern D.R."/>
            <person name="Pfannkoch C.M."/>
            <person name="Sitter C."/>
            <person name="Sutton G.G."/>
            <person name="Venter J.C."/>
            <person name="Wang Z."/>
            <person name="Woodage T."/>
            <person name="Zheng X.H."/>
            <person name="Zhong F."/>
        </authorList>
    </citation>
    <scope>NUCLEOTIDE SEQUENCE [LARGE SCALE GENOMIC DNA]</scope>
    <source>
        <strain>BN</strain>
        <strain evidence="2">Sprague-Dawley</strain>
    </source>
</reference>
<sequence>MDLQQVPTHPPSRCFVSSCHTLSSFSHSVYLFLVTACVEERKAENIKVLWTRLFALSKKQFWGTVEQKA</sequence>
<organism evidence="1 2">
    <name type="scientific">Rattus norvegicus</name>
    <name type="common">Rat</name>
    <dbReference type="NCBI Taxonomy" id="10116"/>
    <lineage>
        <taxon>Eukaryota</taxon>
        <taxon>Metazoa</taxon>
        <taxon>Chordata</taxon>
        <taxon>Craniata</taxon>
        <taxon>Vertebrata</taxon>
        <taxon>Euteleostomi</taxon>
        <taxon>Mammalia</taxon>
        <taxon>Eutheria</taxon>
        <taxon>Euarchontoglires</taxon>
        <taxon>Glires</taxon>
        <taxon>Rodentia</taxon>
        <taxon>Myomorpha</taxon>
        <taxon>Muroidea</taxon>
        <taxon>Muridae</taxon>
        <taxon>Murinae</taxon>
        <taxon>Rattus</taxon>
    </lineage>
</organism>
<protein>
    <submittedName>
        <fullName evidence="1">RCG63709</fullName>
    </submittedName>
</protein>
<evidence type="ECO:0000313" key="1">
    <source>
        <dbReference type="EMBL" id="EDM16580.1"/>
    </source>
</evidence>
<dbReference type="AlphaFoldDB" id="A6IGW8"/>
<evidence type="ECO:0000313" key="2">
    <source>
        <dbReference type="Proteomes" id="UP000234681"/>
    </source>
</evidence>
<proteinExistence type="predicted"/>
<dbReference type="EMBL" id="CH473960">
    <property type="protein sequence ID" value="EDM16580.1"/>
    <property type="molecule type" value="Genomic_DNA"/>
</dbReference>
<accession>A6IGW8</accession>